<evidence type="ECO:0000313" key="12">
    <source>
        <dbReference type="EMBL" id="TCS76214.1"/>
    </source>
</evidence>
<dbReference type="OrthoDB" id="9790442at2"/>
<dbReference type="PROSITE" id="PS50110">
    <property type="entry name" value="RESPONSE_REGULATORY"/>
    <property type="match status" value="1"/>
</dbReference>
<dbReference type="Proteomes" id="UP000295726">
    <property type="component" value="Unassembled WGS sequence"/>
</dbReference>
<dbReference type="CDD" id="cd17574">
    <property type="entry name" value="REC_OmpR"/>
    <property type="match status" value="1"/>
</dbReference>
<dbReference type="GO" id="GO:0000976">
    <property type="term" value="F:transcription cis-regulatory region binding"/>
    <property type="evidence" value="ECO:0007669"/>
    <property type="project" value="TreeGrafter"/>
</dbReference>
<dbReference type="InterPro" id="IPR036388">
    <property type="entry name" value="WH-like_DNA-bd_sf"/>
</dbReference>
<dbReference type="InterPro" id="IPR011006">
    <property type="entry name" value="CheY-like_superfamily"/>
</dbReference>
<proteinExistence type="predicted"/>
<dbReference type="CDD" id="cd00383">
    <property type="entry name" value="trans_reg_C"/>
    <property type="match status" value="1"/>
</dbReference>
<dbReference type="AlphaFoldDB" id="A0A4R3K291"/>
<dbReference type="SMART" id="SM00448">
    <property type="entry name" value="REC"/>
    <property type="match status" value="1"/>
</dbReference>
<evidence type="ECO:0000256" key="4">
    <source>
        <dbReference type="ARBA" id="ARBA00023015"/>
    </source>
</evidence>
<evidence type="ECO:0000256" key="7">
    <source>
        <dbReference type="ARBA" id="ARBA00024867"/>
    </source>
</evidence>
<dbReference type="GO" id="GO:0006355">
    <property type="term" value="P:regulation of DNA-templated transcription"/>
    <property type="evidence" value="ECO:0007669"/>
    <property type="project" value="InterPro"/>
</dbReference>
<feature type="modified residue" description="4-aspartylphosphate" evidence="8">
    <location>
        <position position="55"/>
    </location>
</feature>
<evidence type="ECO:0000256" key="8">
    <source>
        <dbReference type="PROSITE-ProRule" id="PRU00169"/>
    </source>
</evidence>
<dbReference type="GO" id="GO:0032993">
    <property type="term" value="C:protein-DNA complex"/>
    <property type="evidence" value="ECO:0007669"/>
    <property type="project" value="TreeGrafter"/>
</dbReference>
<dbReference type="Gene3D" id="6.10.250.690">
    <property type="match status" value="1"/>
</dbReference>
<dbReference type="PANTHER" id="PTHR48111">
    <property type="entry name" value="REGULATOR OF RPOS"/>
    <property type="match status" value="1"/>
</dbReference>
<protein>
    <recommendedName>
        <fullName evidence="1">Stage 0 sporulation protein A homolog</fullName>
    </recommendedName>
</protein>
<dbReference type="PROSITE" id="PS51755">
    <property type="entry name" value="OMPR_PHOB"/>
    <property type="match status" value="1"/>
</dbReference>
<keyword evidence="13" id="KW-1185">Reference proteome</keyword>
<keyword evidence="4" id="KW-0805">Transcription regulation</keyword>
<dbReference type="GO" id="GO:0000156">
    <property type="term" value="F:phosphorelay response regulator activity"/>
    <property type="evidence" value="ECO:0007669"/>
    <property type="project" value="TreeGrafter"/>
</dbReference>
<dbReference type="SUPFAM" id="SSF52172">
    <property type="entry name" value="CheY-like"/>
    <property type="match status" value="1"/>
</dbReference>
<evidence type="ECO:0000259" key="11">
    <source>
        <dbReference type="PROSITE" id="PS51755"/>
    </source>
</evidence>
<organism evidence="12 13">
    <name type="scientific">Muricomes intestini</name>
    <dbReference type="NCBI Taxonomy" id="1796634"/>
    <lineage>
        <taxon>Bacteria</taxon>
        <taxon>Bacillati</taxon>
        <taxon>Bacillota</taxon>
        <taxon>Clostridia</taxon>
        <taxon>Lachnospirales</taxon>
        <taxon>Lachnospiraceae</taxon>
        <taxon>Muricomes</taxon>
    </lineage>
</organism>
<dbReference type="Gene3D" id="1.10.10.10">
    <property type="entry name" value="Winged helix-like DNA-binding domain superfamily/Winged helix DNA-binding domain"/>
    <property type="match status" value="1"/>
</dbReference>
<dbReference type="GO" id="GO:0005829">
    <property type="term" value="C:cytosol"/>
    <property type="evidence" value="ECO:0007669"/>
    <property type="project" value="TreeGrafter"/>
</dbReference>
<dbReference type="RefSeq" id="WP_132383022.1">
    <property type="nucleotide sequence ID" value="NZ_DAIQXH010000043.1"/>
</dbReference>
<name>A0A4R3K291_9FIRM</name>
<comment type="caution">
    <text evidence="12">The sequence shown here is derived from an EMBL/GenBank/DDBJ whole genome shotgun (WGS) entry which is preliminary data.</text>
</comment>
<dbReference type="FunFam" id="1.10.10.10:FF:000018">
    <property type="entry name" value="DNA-binding response regulator ResD"/>
    <property type="match status" value="1"/>
</dbReference>
<reference evidence="12 13" key="1">
    <citation type="submission" date="2019-03" db="EMBL/GenBank/DDBJ databases">
        <title>Genomic Encyclopedia of Type Strains, Phase IV (KMG-IV): sequencing the most valuable type-strain genomes for metagenomic binning, comparative biology and taxonomic classification.</title>
        <authorList>
            <person name="Goeker M."/>
        </authorList>
    </citation>
    <scope>NUCLEOTIDE SEQUENCE [LARGE SCALE GENOMIC DNA]</scope>
    <source>
        <strain evidence="12 13">DSM 29489</strain>
    </source>
</reference>
<dbReference type="InterPro" id="IPR039420">
    <property type="entry name" value="WalR-like"/>
</dbReference>
<feature type="domain" description="OmpR/PhoB-type" evidence="11">
    <location>
        <begin position="128"/>
        <end position="224"/>
    </location>
</feature>
<accession>A0A4R3K291</accession>
<gene>
    <name evidence="12" type="ORF">EDD59_12537</name>
</gene>
<keyword evidence="6" id="KW-0804">Transcription</keyword>
<keyword evidence="3" id="KW-0902">Two-component regulatory system</keyword>
<feature type="domain" description="Response regulatory" evidence="10">
    <location>
        <begin position="5"/>
        <end position="119"/>
    </location>
</feature>
<keyword evidence="2 8" id="KW-0597">Phosphoprotein</keyword>
<evidence type="ECO:0000256" key="9">
    <source>
        <dbReference type="PROSITE-ProRule" id="PRU01091"/>
    </source>
</evidence>
<dbReference type="EMBL" id="SLZZ01000025">
    <property type="protein sequence ID" value="TCS76214.1"/>
    <property type="molecule type" value="Genomic_DNA"/>
</dbReference>
<dbReference type="Pfam" id="PF00072">
    <property type="entry name" value="Response_reg"/>
    <property type="match status" value="1"/>
</dbReference>
<comment type="function">
    <text evidence="7">May play the central regulatory role in sporulation. It may be an element of the effector pathway responsible for the activation of sporulation genes in response to nutritional stress. Spo0A may act in concert with spo0H (a sigma factor) to control the expression of some genes that are critical to the sporulation process.</text>
</comment>
<keyword evidence="5 9" id="KW-0238">DNA-binding</keyword>
<dbReference type="InterPro" id="IPR001789">
    <property type="entry name" value="Sig_transdc_resp-reg_receiver"/>
</dbReference>
<evidence type="ECO:0000256" key="3">
    <source>
        <dbReference type="ARBA" id="ARBA00023012"/>
    </source>
</evidence>
<evidence type="ECO:0000256" key="2">
    <source>
        <dbReference type="ARBA" id="ARBA00022553"/>
    </source>
</evidence>
<sequence>MEKTKILVVDDESRMRKLVRDFLAREGYVVLEAGDGMEAMDLFYADKDIALIILDVMMPKMDGWQVCREIREHSKVPVIMLTARSEERDELQGFELGVDEYISKPFSPKILVARVGAILRRTKGLEVEEIMDAGGIVIDKTAHIVTIDEKPVELSYKEFELLSYFVENQGIALSREKILNNVWNYDYFGDARTIDTHVKKLRSKLGDKGEYIKTIWGMGYKFEVEV</sequence>
<dbReference type="SMART" id="SM00862">
    <property type="entry name" value="Trans_reg_C"/>
    <property type="match status" value="1"/>
</dbReference>
<dbReference type="Pfam" id="PF00486">
    <property type="entry name" value="Trans_reg_C"/>
    <property type="match status" value="1"/>
</dbReference>
<dbReference type="InterPro" id="IPR001867">
    <property type="entry name" value="OmpR/PhoB-type_DNA-bd"/>
</dbReference>
<evidence type="ECO:0000256" key="6">
    <source>
        <dbReference type="ARBA" id="ARBA00023163"/>
    </source>
</evidence>
<feature type="DNA-binding region" description="OmpR/PhoB-type" evidence="9">
    <location>
        <begin position="128"/>
        <end position="224"/>
    </location>
</feature>
<dbReference type="FunFam" id="3.40.50.2300:FF:000001">
    <property type="entry name" value="DNA-binding response regulator PhoB"/>
    <property type="match status" value="1"/>
</dbReference>
<dbReference type="PANTHER" id="PTHR48111:SF73">
    <property type="entry name" value="ALKALINE PHOSPHATASE SYNTHESIS TRANSCRIPTIONAL REGULATORY PROTEIN PHOP"/>
    <property type="match status" value="1"/>
</dbReference>
<evidence type="ECO:0000256" key="5">
    <source>
        <dbReference type="ARBA" id="ARBA00023125"/>
    </source>
</evidence>
<evidence type="ECO:0000259" key="10">
    <source>
        <dbReference type="PROSITE" id="PS50110"/>
    </source>
</evidence>
<evidence type="ECO:0000313" key="13">
    <source>
        <dbReference type="Proteomes" id="UP000295726"/>
    </source>
</evidence>
<evidence type="ECO:0000256" key="1">
    <source>
        <dbReference type="ARBA" id="ARBA00018672"/>
    </source>
</evidence>
<dbReference type="Gene3D" id="3.40.50.2300">
    <property type="match status" value="1"/>
</dbReference>